<dbReference type="InterPro" id="IPR052970">
    <property type="entry name" value="Inner_ear_hair_cell_LOXHD"/>
</dbReference>
<feature type="domain" description="PLAT" evidence="2">
    <location>
        <begin position="22"/>
        <end position="142"/>
    </location>
</feature>
<name>A0ABD0LH45_9CAEN</name>
<dbReference type="AlphaFoldDB" id="A0ABD0LH45"/>
<dbReference type="InterPro" id="IPR036392">
    <property type="entry name" value="PLAT/LH2_dom_sf"/>
</dbReference>
<sequence length="262" mass="30662">PVAAAWEREKEEMGKCLSVPASEFVIYVRTGDRKYAGTDANVKIVLHDDHENRSEAITLDNFLRDDFERGALDQFEVPKKKVGRLGKVARIEFWRDDAGMGSAWYVDKVVVENRRTNAMFVFPVFRWVRADYHYMIVHLDTSLPQFDQYPDQRRMELEEKRKTYVFCQKAPGMPAQHDFLRWVLSIDDTDCRNWIVERRTEGGHLWFEELKIKNRLGPRFKWRMESGDGTASRACIVPTYNGERSFSFENELNAFFGNASTP</sequence>
<proteinExistence type="predicted"/>
<dbReference type="CDD" id="cd00113">
    <property type="entry name" value="PLAT"/>
    <property type="match status" value="1"/>
</dbReference>
<dbReference type="PANTHER" id="PTHR45901:SF3">
    <property type="entry name" value="LIPOXYGENASE HOMOLOGY DOMAIN-CONTAINING PROTEIN 1"/>
    <property type="match status" value="1"/>
</dbReference>
<gene>
    <name evidence="3" type="ORF">BaRGS_00010112</name>
</gene>
<comment type="caution">
    <text evidence="1">Lacks conserved residue(s) required for the propagation of feature annotation.</text>
</comment>
<dbReference type="EMBL" id="JACVVK020000049">
    <property type="protein sequence ID" value="KAK7498735.1"/>
    <property type="molecule type" value="Genomic_DNA"/>
</dbReference>
<evidence type="ECO:0000259" key="2">
    <source>
        <dbReference type="PROSITE" id="PS50095"/>
    </source>
</evidence>
<feature type="non-terminal residue" evidence="3">
    <location>
        <position position="1"/>
    </location>
</feature>
<dbReference type="PROSITE" id="PS50095">
    <property type="entry name" value="PLAT"/>
    <property type="match status" value="1"/>
</dbReference>
<evidence type="ECO:0000313" key="4">
    <source>
        <dbReference type="Proteomes" id="UP001519460"/>
    </source>
</evidence>
<organism evidence="3 4">
    <name type="scientific">Batillaria attramentaria</name>
    <dbReference type="NCBI Taxonomy" id="370345"/>
    <lineage>
        <taxon>Eukaryota</taxon>
        <taxon>Metazoa</taxon>
        <taxon>Spiralia</taxon>
        <taxon>Lophotrochozoa</taxon>
        <taxon>Mollusca</taxon>
        <taxon>Gastropoda</taxon>
        <taxon>Caenogastropoda</taxon>
        <taxon>Sorbeoconcha</taxon>
        <taxon>Cerithioidea</taxon>
        <taxon>Batillariidae</taxon>
        <taxon>Batillaria</taxon>
    </lineage>
</organism>
<dbReference type="Pfam" id="PF01477">
    <property type="entry name" value="PLAT"/>
    <property type="match status" value="1"/>
</dbReference>
<dbReference type="Gene3D" id="2.40.180.10">
    <property type="entry name" value="Catalase core domain"/>
    <property type="match status" value="1"/>
</dbReference>
<dbReference type="PANTHER" id="PTHR45901">
    <property type="entry name" value="PROTEIN CBG12474"/>
    <property type="match status" value="1"/>
</dbReference>
<evidence type="ECO:0000313" key="3">
    <source>
        <dbReference type="EMBL" id="KAK7498735.1"/>
    </source>
</evidence>
<accession>A0ABD0LH45</accession>
<evidence type="ECO:0000256" key="1">
    <source>
        <dbReference type="PROSITE-ProRule" id="PRU00152"/>
    </source>
</evidence>
<dbReference type="Proteomes" id="UP001519460">
    <property type="component" value="Unassembled WGS sequence"/>
</dbReference>
<feature type="non-terminal residue" evidence="3">
    <location>
        <position position="262"/>
    </location>
</feature>
<dbReference type="InterPro" id="IPR001024">
    <property type="entry name" value="PLAT/LH2_dom"/>
</dbReference>
<protein>
    <recommendedName>
        <fullName evidence="2">PLAT domain-containing protein</fullName>
    </recommendedName>
</protein>
<dbReference type="SUPFAM" id="SSF49723">
    <property type="entry name" value="Lipase/lipooxygenase domain (PLAT/LH2 domain)"/>
    <property type="match status" value="1"/>
</dbReference>
<reference evidence="3 4" key="1">
    <citation type="journal article" date="2023" name="Sci. Data">
        <title>Genome assembly of the Korean intertidal mud-creeper Batillaria attramentaria.</title>
        <authorList>
            <person name="Patra A.K."/>
            <person name="Ho P.T."/>
            <person name="Jun S."/>
            <person name="Lee S.J."/>
            <person name="Kim Y."/>
            <person name="Won Y.J."/>
        </authorList>
    </citation>
    <scope>NUCLEOTIDE SEQUENCE [LARGE SCALE GENOMIC DNA]</scope>
    <source>
        <strain evidence="3">Wonlab-2016</strain>
    </source>
</reference>
<keyword evidence="4" id="KW-1185">Reference proteome</keyword>
<comment type="caution">
    <text evidence="3">The sequence shown here is derived from an EMBL/GenBank/DDBJ whole genome shotgun (WGS) entry which is preliminary data.</text>
</comment>
<dbReference type="SMART" id="SM00308">
    <property type="entry name" value="LH2"/>
    <property type="match status" value="1"/>
</dbReference>